<dbReference type="CDD" id="cd08646">
    <property type="entry name" value="FMT_core_Met-tRNA-FMT_N"/>
    <property type="match status" value="1"/>
</dbReference>
<dbReference type="EC" id="2.1.2.9" evidence="2 5"/>
<evidence type="ECO:0000259" key="7">
    <source>
        <dbReference type="Pfam" id="PF00551"/>
    </source>
</evidence>
<dbReference type="InterPro" id="IPR041711">
    <property type="entry name" value="Met-tRNA-FMT_N"/>
</dbReference>
<dbReference type="NCBIfam" id="TIGR00460">
    <property type="entry name" value="fmt"/>
    <property type="match status" value="1"/>
</dbReference>
<evidence type="ECO:0000256" key="1">
    <source>
        <dbReference type="ARBA" id="ARBA00010699"/>
    </source>
</evidence>
<comment type="function">
    <text evidence="5">Attaches a formyl group to the free amino group of methionyl-tRNA(fMet). The formyl group appears to play a dual role in the initiator identity of N-formylmethionyl-tRNA by promoting its recognition by IF2 and preventing the misappropriation of this tRNA by the elongation apparatus.</text>
</comment>
<evidence type="ECO:0000256" key="3">
    <source>
        <dbReference type="ARBA" id="ARBA00022679"/>
    </source>
</evidence>
<dbReference type="EMBL" id="VFOS01000001">
    <property type="protein sequence ID" value="TQL64377.1"/>
    <property type="molecule type" value="Genomic_DNA"/>
</dbReference>
<dbReference type="AlphaFoldDB" id="A0A542ZVJ1"/>
<proteinExistence type="inferred from homology"/>
<evidence type="ECO:0000256" key="4">
    <source>
        <dbReference type="ARBA" id="ARBA00022917"/>
    </source>
</evidence>
<dbReference type="RefSeq" id="WP_142119273.1">
    <property type="nucleotide sequence ID" value="NZ_BAAASV010000003.1"/>
</dbReference>
<evidence type="ECO:0000256" key="2">
    <source>
        <dbReference type="ARBA" id="ARBA00012261"/>
    </source>
</evidence>
<dbReference type="Proteomes" id="UP000315389">
    <property type="component" value="Unassembled WGS sequence"/>
</dbReference>
<dbReference type="InterPro" id="IPR005794">
    <property type="entry name" value="Fmt"/>
</dbReference>
<accession>A0A542ZVJ1</accession>
<sequence length="328" mass="34265">MRIIFAGTPAVAVPALEALHASPLHDVVAVLTRADARSGRGRSLEASPVKKRAQELGIPVSTAKPVGDEFLAWLRETGAEGAAVVAYGEILRQETLDALDFGWINLHFSVLPSWRGAAPVQRAIIAGDEFTGASTFVIEADLDSGPVIGVTTQRIGPRMTAGELLEVLGESGSQLLVATFDAIADGKASPVRQSRDGVSYAAKLSVAQGEVPWTAPAQHIDRLIRGFTPDPGAWTSYEGVRLGIGPVEPTSPDEPALQGDDLAPGEMLVTKKAVFVGTGSAPVRLSDVQPQGKKFMPAADWARGARPSAGATLGTASGPQEQPELGEQ</sequence>
<dbReference type="GO" id="GO:0004479">
    <property type="term" value="F:methionyl-tRNA formyltransferase activity"/>
    <property type="evidence" value="ECO:0007669"/>
    <property type="project" value="UniProtKB-UniRule"/>
</dbReference>
<dbReference type="PANTHER" id="PTHR11138">
    <property type="entry name" value="METHIONYL-TRNA FORMYLTRANSFERASE"/>
    <property type="match status" value="1"/>
</dbReference>
<evidence type="ECO:0000259" key="8">
    <source>
        <dbReference type="Pfam" id="PF02911"/>
    </source>
</evidence>
<keyword evidence="10" id="KW-1185">Reference proteome</keyword>
<feature type="binding site" evidence="5">
    <location>
        <begin position="109"/>
        <end position="112"/>
    </location>
    <ligand>
        <name>(6S)-5,6,7,8-tetrahydrofolate</name>
        <dbReference type="ChEBI" id="CHEBI:57453"/>
    </ligand>
</feature>
<organism evidence="9 10">
    <name type="scientific">Rarobacter faecitabidus</name>
    <dbReference type="NCBI Taxonomy" id="13243"/>
    <lineage>
        <taxon>Bacteria</taxon>
        <taxon>Bacillati</taxon>
        <taxon>Actinomycetota</taxon>
        <taxon>Actinomycetes</taxon>
        <taxon>Micrococcales</taxon>
        <taxon>Rarobacteraceae</taxon>
        <taxon>Rarobacter</taxon>
    </lineage>
</organism>
<protein>
    <recommendedName>
        <fullName evidence="2 5">Methionyl-tRNA formyltransferase</fullName>
        <ecNumber evidence="2 5">2.1.2.9</ecNumber>
    </recommendedName>
</protein>
<dbReference type="GO" id="GO:0005829">
    <property type="term" value="C:cytosol"/>
    <property type="evidence" value="ECO:0007669"/>
    <property type="project" value="TreeGrafter"/>
</dbReference>
<feature type="domain" description="Formyl transferase N-terminal" evidence="7">
    <location>
        <begin position="1"/>
        <end position="178"/>
    </location>
</feature>
<evidence type="ECO:0000313" key="9">
    <source>
        <dbReference type="EMBL" id="TQL64377.1"/>
    </source>
</evidence>
<dbReference type="InterPro" id="IPR036477">
    <property type="entry name" value="Formyl_transf_N_sf"/>
</dbReference>
<name>A0A542ZVJ1_RARFA</name>
<dbReference type="InterPro" id="IPR005793">
    <property type="entry name" value="Formyl_trans_C"/>
</dbReference>
<dbReference type="Pfam" id="PF02911">
    <property type="entry name" value="Formyl_trans_C"/>
    <property type="match status" value="1"/>
</dbReference>
<feature type="domain" description="Formyl transferase C-terminal" evidence="8">
    <location>
        <begin position="203"/>
        <end position="305"/>
    </location>
</feature>
<gene>
    <name evidence="5" type="primary">fmt</name>
    <name evidence="9" type="ORF">FB461_0879</name>
</gene>
<evidence type="ECO:0000256" key="6">
    <source>
        <dbReference type="SAM" id="MobiDB-lite"/>
    </source>
</evidence>
<dbReference type="Pfam" id="PF00551">
    <property type="entry name" value="Formyl_trans_N"/>
    <property type="match status" value="1"/>
</dbReference>
<dbReference type="SUPFAM" id="SSF50486">
    <property type="entry name" value="FMT C-terminal domain-like"/>
    <property type="match status" value="1"/>
</dbReference>
<dbReference type="InterPro" id="IPR011034">
    <property type="entry name" value="Formyl_transferase-like_C_sf"/>
</dbReference>
<evidence type="ECO:0000313" key="10">
    <source>
        <dbReference type="Proteomes" id="UP000315389"/>
    </source>
</evidence>
<comment type="caution">
    <text evidence="9">The sequence shown here is derived from an EMBL/GenBank/DDBJ whole genome shotgun (WGS) entry which is preliminary data.</text>
</comment>
<dbReference type="CDD" id="cd08704">
    <property type="entry name" value="Met_tRNA_FMT_C"/>
    <property type="match status" value="1"/>
</dbReference>
<dbReference type="InterPro" id="IPR002376">
    <property type="entry name" value="Formyl_transf_N"/>
</dbReference>
<dbReference type="SUPFAM" id="SSF53328">
    <property type="entry name" value="Formyltransferase"/>
    <property type="match status" value="1"/>
</dbReference>
<evidence type="ECO:0000256" key="5">
    <source>
        <dbReference type="HAMAP-Rule" id="MF_00182"/>
    </source>
</evidence>
<dbReference type="Gene3D" id="3.40.50.12230">
    <property type="match status" value="1"/>
</dbReference>
<dbReference type="PANTHER" id="PTHR11138:SF5">
    <property type="entry name" value="METHIONYL-TRNA FORMYLTRANSFERASE, MITOCHONDRIAL"/>
    <property type="match status" value="1"/>
</dbReference>
<keyword evidence="3 5" id="KW-0808">Transferase</keyword>
<feature type="region of interest" description="Disordered" evidence="6">
    <location>
        <begin position="298"/>
        <end position="328"/>
    </location>
</feature>
<comment type="similarity">
    <text evidence="1 5">Belongs to the Fmt family.</text>
</comment>
<dbReference type="InterPro" id="IPR044135">
    <property type="entry name" value="Met-tRNA-FMT_C"/>
</dbReference>
<keyword evidence="4 5" id="KW-0648">Protein biosynthesis</keyword>
<dbReference type="HAMAP" id="MF_00182">
    <property type="entry name" value="Formyl_trans"/>
    <property type="match status" value="1"/>
</dbReference>
<reference evidence="9 10" key="1">
    <citation type="submission" date="2019-06" db="EMBL/GenBank/DDBJ databases">
        <title>Sequencing the genomes of 1000 actinobacteria strains.</title>
        <authorList>
            <person name="Klenk H.-P."/>
        </authorList>
    </citation>
    <scope>NUCLEOTIDE SEQUENCE [LARGE SCALE GENOMIC DNA]</scope>
    <source>
        <strain evidence="9 10">DSM 4813</strain>
    </source>
</reference>
<dbReference type="OrthoDB" id="9802815at2"/>
<comment type="catalytic activity">
    <reaction evidence="5">
        <text>L-methionyl-tRNA(fMet) + (6R)-10-formyltetrahydrofolate = N-formyl-L-methionyl-tRNA(fMet) + (6S)-5,6,7,8-tetrahydrofolate + H(+)</text>
        <dbReference type="Rhea" id="RHEA:24380"/>
        <dbReference type="Rhea" id="RHEA-COMP:9952"/>
        <dbReference type="Rhea" id="RHEA-COMP:9953"/>
        <dbReference type="ChEBI" id="CHEBI:15378"/>
        <dbReference type="ChEBI" id="CHEBI:57453"/>
        <dbReference type="ChEBI" id="CHEBI:78530"/>
        <dbReference type="ChEBI" id="CHEBI:78844"/>
        <dbReference type="ChEBI" id="CHEBI:195366"/>
        <dbReference type="EC" id="2.1.2.9"/>
    </reaction>
</comment>